<name>A0AAN9FUQ9_CLITE</name>
<sequence length="155" mass="17629">MERPVRVLDVKKNEVLNNTTIPTQQFRNTYLTGQKLTEARRSSQRKVEPRSRTAVNGGGTWLTRIAGLSSDEAEERIVQPPRLEAQCFSEMQSQIAIVDLKVGSRSVEPFPPKRRRWNAEKRRRIIWVGSHHFTSSGLVRPSTGQHAIAACFVCF</sequence>
<dbReference type="Proteomes" id="UP001359559">
    <property type="component" value="Unassembled WGS sequence"/>
</dbReference>
<feature type="region of interest" description="Disordered" evidence="1">
    <location>
        <begin position="37"/>
        <end position="58"/>
    </location>
</feature>
<protein>
    <submittedName>
        <fullName evidence="2">Uncharacterized protein</fullName>
    </submittedName>
</protein>
<comment type="caution">
    <text evidence="2">The sequence shown here is derived from an EMBL/GenBank/DDBJ whole genome shotgun (WGS) entry which is preliminary data.</text>
</comment>
<reference evidence="2 3" key="1">
    <citation type="submission" date="2024-01" db="EMBL/GenBank/DDBJ databases">
        <title>The genomes of 5 underutilized Papilionoideae crops provide insights into root nodulation and disease resistance.</title>
        <authorList>
            <person name="Yuan L."/>
        </authorList>
    </citation>
    <scope>NUCLEOTIDE SEQUENCE [LARGE SCALE GENOMIC DNA]</scope>
    <source>
        <strain evidence="2">LY-2023</strain>
        <tissue evidence="2">Leaf</tissue>
    </source>
</reference>
<evidence type="ECO:0000313" key="3">
    <source>
        <dbReference type="Proteomes" id="UP001359559"/>
    </source>
</evidence>
<keyword evidence="3" id="KW-1185">Reference proteome</keyword>
<proteinExistence type="predicted"/>
<gene>
    <name evidence="2" type="ORF">RJT34_23446</name>
</gene>
<accession>A0AAN9FUQ9</accession>
<dbReference type="AlphaFoldDB" id="A0AAN9FUQ9"/>
<evidence type="ECO:0000313" key="2">
    <source>
        <dbReference type="EMBL" id="KAK7278418.1"/>
    </source>
</evidence>
<dbReference type="EMBL" id="JAYKXN010000006">
    <property type="protein sequence ID" value="KAK7278418.1"/>
    <property type="molecule type" value="Genomic_DNA"/>
</dbReference>
<organism evidence="2 3">
    <name type="scientific">Clitoria ternatea</name>
    <name type="common">Butterfly pea</name>
    <dbReference type="NCBI Taxonomy" id="43366"/>
    <lineage>
        <taxon>Eukaryota</taxon>
        <taxon>Viridiplantae</taxon>
        <taxon>Streptophyta</taxon>
        <taxon>Embryophyta</taxon>
        <taxon>Tracheophyta</taxon>
        <taxon>Spermatophyta</taxon>
        <taxon>Magnoliopsida</taxon>
        <taxon>eudicotyledons</taxon>
        <taxon>Gunneridae</taxon>
        <taxon>Pentapetalae</taxon>
        <taxon>rosids</taxon>
        <taxon>fabids</taxon>
        <taxon>Fabales</taxon>
        <taxon>Fabaceae</taxon>
        <taxon>Papilionoideae</taxon>
        <taxon>50 kb inversion clade</taxon>
        <taxon>NPAAA clade</taxon>
        <taxon>indigoferoid/millettioid clade</taxon>
        <taxon>Phaseoleae</taxon>
        <taxon>Clitoria</taxon>
    </lineage>
</organism>
<feature type="compositionally biased region" description="Basic and acidic residues" evidence="1">
    <location>
        <begin position="37"/>
        <end position="51"/>
    </location>
</feature>
<evidence type="ECO:0000256" key="1">
    <source>
        <dbReference type="SAM" id="MobiDB-lite"/>
    </source>
</evidence>